<dbReference type="RefSeq" id="WP_038676860.1">
    <property type="nucleotide sequence ID" value="NZ_BJMC01000029.1"/>
</dbReference>
<protein>
    <submittedName>
        <fullName evidence="1">Uncharacterized protein</fullName>
    </submittedName>
</protein>
<keyword evidence="2" id="KW-1185">Reference proteome</keyword>
<name>A0A0A1DLB5_NOCSI</name>
<dbReference type="HOGENOM" id="CLU_2736014_0_0_11"/>
<evidence type="ECO:0000313" key="2">
    <source>
        <dbReference type="Proteomes" id="UP000030300"/>
    </source>
</evidence>
<organism evidence="1 2">
    <name type="scientific">Nocardioides simplex</name>
    <name type="common">Arthrobacter simplex</name>
    <dbReference type="NCBI Taxonomy" id="2045"/>
    <lineage>
        <taxon>Bacteria</taxon>
        <taxon>Bacillati</taxon>
        <taxon>Actinomycetota</taxon>
        <taxon>Actinomycetes</taxon>
        <taxon>Propionibacteriales</taxon>
        <taxon>Nocardioidaceae</taxon>
        <taxon>Pimelobacter</taxon>
    </lineage>
</organism>
<proteinExistence type="predicted"/>
<dbReference type="EMBL" id="CP009896">
    <property type="protein sequence ID" value="AIY16165.1"/>
    <property type="molecule type" value="Genomic_DNA"/>
</dbReference>
<gene>
    <name evidence="1" type="ORF">KR76_04235</name>
</gene>
<reference evidence="1 2" key="1">
    <citation type="journal article" date="2015" name="Genome Announc.">
        <title>Complete Genome Sequence of Steroid-Transforming Nocardioides simplex VKM Ac-2033D.</title>
        <authorList>
            <person name="Shtratnikova V.Y."/>
            <person name="Schelkunov M.I."/>
            <person name="Pekov Y.A."/>
            <person name="Fokina V.V."/>
            <person name="Logacheva M.D."/>
            <person name="Sokolov S.L."/>
            <person name="Bragin E.Y."/>
            <person name="Ashapkin V.V."/>
            <person name="Donova M.V."/>
        </authorList>
    </citation>
    <scope>NUCLEOTIDE SEQUENCE [LARGE SCALE GENOMIC DNA]</scope>
    <source>
        <strain evidence="1 2">VKM Ac-2033D</strain>
    </source>
</reference>
<dbReference type="KEGG" id="psim:KR76_04235"/>
<sequence>MRFEDAKHRADGRAAHIADLVAAGRPVEQHWIDGYVSAREAREEAHLAHIVAAQELALVSGLSFIAKAVSP</sequence>
<dbReference type="AlphaFoldDB" id="A0A0A1DLB5"/>
<evidence type="ECO:0000313" key="1">
    <source>
        <dbReference type="EMBL" id="AIY16165.1"/>
    </source>
</evidence>
<dbReference type="GeneID" id="96608168"/>
<accession>A0A0A1DLB5</accession>
<dbReference type="Proteomes" id="UP000030300">
    <property type="component" value="Chromosome"/>
</dbReference>